<proteinExistence type="predicted"/>
<keyword evidence="3" id="KW-1185">Reference proteome</keyword>
<gene>
    <name evidence="2" type="ORF">V8G54_009725</name>
</gene>
<evidence type="ECO:0000313" key="3">
    <source>
        <dbReference type="Proteomes" id="UP001374535"/>
    </source>
</evidence>
<dbReference type="Proteomes" id="UP001374535">
    <property type="component" value="Chromosome 3"/>
</dbReference>
<reference evidence="2 3" key="1">
    <citation type="journal article" date="2023" name="Life. Sci Alliance">
        <title>Evolutionary insights into 3D genome organization and epigenetic landscape of Vigna mungo.</title>
        <authorList>
            <person name="Junaid A."/>
            <person name="Singh B."/>
            <person name="Bhatia S."/>
        </authorList>
    </citation>
    <scope>NUCLEOTIDE SEQUENCE [LARGE SCALE GENOMIC DNA]</scope>
    <source>
        <strain evidence="2">Urdbean</strain>
    </source>
</reference>
<dbReference type="EMBL" id="CP144698">
    <property type="protein sequence ID" value="WVZ16743.1"/>
    <property type="molecule type" value="Genomic_DNA"/>
</dbReference>
<feature type="chain" id="PRO_5043046897" evidence="1">
    <location>
        <begin position="16"/>
        <end position="103"/>
    </location>
</feature>
<sequence length="103" mass="11589">MILVLLKLLVAFMRSINFIFEIDFSNIETLICLVPFRLLAHLFPSGSSSFFLKETRRTKKNIPTANPNAARVTPPAAAPAITAMLLFEFLAWQDPNPLPPHRP</sequence>
<protein>
    <submittedName>
        <fullName evidence="2">Uncharacterized protein</fullName>
    </submittedName>
</protein>
<accession>A0AAQ3S553</accession>
<keyword evidence="1" id="KW-0732">Signal</keyword>
<evidence type="ECO:0000313" key="2">
    <source>
        <dbReference type="EMBL" id="WVZ16743.1"/>
    </source>
</evidence>
<name>A0AAQ3S553_VIGMU</name>
<dbReference type="AlphaFoldDB" id="A0AAQ3S553"/>
<evidence type="ECO:0000256" key="1">
    <source>
        <dbReference type="SAM" id="SignalP"/>
    </source>
</evidence>
<organism evidence="2 3">
    <name type="scientific">Vigna mungo</name>
    <name type="common">Black gram</name>
    <name type="synonym">Phaseolus mungo</name>
    <dbReference type="NCBI Taxonomy" id="3915"/>
    <lineage>
        <taxon>Eukaryota</taxon>
        <taxon>Viridiplantae</taxon>
        <taxon>Streptophyta</taxon>
        <taxon>Embryophyta</taxon>
        <taxon>Tracheophyta</taxon>
        <taxon>Spermatophyta</taxon>
        <taxon>Magnoliopsida</taxon>
        <taxon>eudicotyledons</taxon>
        <taxon>Gunneridae</taxon>
        <taxon>Pentapetalae</taxon>
        <taxon>rosids</taxon>
        <taxon>fabids</taxon>
        <taxon>Fabales</taxon>
        <taxon>Fabaceae</taxon>
        <taxon>Papilionoideae</taxon>
        <taxon>50 kb inversion clade</taxon>
        <taxon>NPAAA clade</taxon>
        <taxon>indigoferoid/millettioid clade</taxon>
        <taxon>Phaseoleae</taxon>
        <taxon>Vigna</taxon>
    </lineage>
</organism>
<feature type="signal peptide" evidence="1">
    <location>
        <begin position="1"/>
        <end position="15"/>
    </location>
</feature>